<protein>
    <submittedName>
        <fullName evidence="4">CDP-alcohol phosphatidyltransferase family protein</fullName>
    </submittedName>
</protein>
<comment type="caution">
    <text evidence="4">The sequence shown here is derived from an EMBL/GenBank/DDBJ whole genome shotgun (WGS) entry which is preliminary data.</text>
</comment>
<dbReference type="EMBL" id="JAJNNZ010000010">
    <property type="protein sequence ID" value="MCJ2377845.1"/>
    <property type="molecule type" value="Genomic_DNA"/>
</dbReference>
<dbReference type="GO" id="GO:0016020">
    <property type="term" value="C:membrane"/>
    <property type="evidence" value="ECO:0007669"/>
    <property type="project" value="InterPro"/>
</dbReference>
<dbReference type="Pfam" id="PF01066">
    <property type="entry name" value="CDP-OH_P_transf"/>
    <property type="match status" value="1"/>
</dbReference>
<comment type="similarity">
    <text evidence="2">Belongs to the CDP-alcohol phosphatidyltransferase class-I family.</text>
</comment>
<dbReference type="Gene3D" id="1.20.120.1760">
    <property type="match status" value="1"/>
</dbReference>
<keyword evidence="1 2" id="KW-0808">Transferase</keyword>
<keyword evidence="3" id="KW-1133">Transmembrane helix</keyword>
<reference evidence="4" key="1">
    <citation type="submission" date="2021-11" db="EMBL/GenBank/DDBJ databases">
        <title>Vibrio ZSDE26 sp. nov. and Vibrio ZSDZ34 sp. nov., isolated from coastal seawater in Qingdao.</title>
        <authorList>
            <person name="Zhang P."/>
        </authorList>
    </citation>
    <scope>NUCLEOTIDE SEQUENCE</scope>
    <source>
        <strain evidence="4">ZSDZ34</strain>
    </source>
</reference>
<keyword evidence="5" id="KW-1185">Reference proteome</keyword>
<feature type="transmembrane region" description="Helical" evidence="3">
    <location>
        <begin position="148"/>
        <end position="170"/>
    </location>
</feature>
<evidence type="ECO:0000256" key="2">
    <source>
        <dbReference type="RuleBase" id="RU003750"/>
    </source>
</evidence>
<dbReference type="InterPro" id="IPR048254">
    <property type="entry name" value="CDP_ALCOHOL_P_TRANSF_CS"/>
</dbReference>
<accession>A0A9X2AWX7</accession>
<proteinExistence type="inferred from homology"/>
<feature type="transmembrane region" description="Helical" evidence="3">
    <location>
        <begin position="33"/>
        <end position="60"/>
    </location>
</feature>
<sequence>MLDSISIKVIRWPLNQLAKVAHRWSFTANQVTVFGFIVGCFALPAIAFEYYLMGLLLIVINRICDGLDGALARIQGITDAGGFLDISLDFVFYSLIPFSFVVANPESNAIAGAFLIFSFIGTGTSFLAFAIMAGKRGIENPIYKHKSLYYMSGLTEGTETIACFVAFCLFPESFAMIAYVFAAACWFTTATRIYYGFTTLRAQSNA</sequence>
<dbReference type="GO" id="GO:0008654">
    <property type="term" value="P:phospholipid biosynthetic process"/>
    <property type="evidence" value="ECO:0007669"/>
    <property type="project" value="InterPro"/>
</dbReference>
<dbReference type="Proteomes" id="UP001139488">
    <property type="component" value="Unassembled WGS sequence"/>
</dbReference>
<dbReference type="InterPro" id="IPR043130">
    <property type="entry name" value="CDP-OH_PTrfase_TM_dom"/>
</dbReference>
<evidence type="ECO:0000313" key="4">
    <source>
        <dbReference type="EMBL" id="MCJ2377845.1"/>
    </source>
</evidence>
<evidence type="ECO:0000256" key="3">
    <source>
        <dbReference type="SAM" id="Phobius"/>
    </source>
</evidence>
<dbReference type="InterPro" id="IPR000462">
    <property type="entry name" value="CDP-OH_P_trans"/>
</dbReference>
<feature type="transmembrane region" description="Helical" evidence="3">
    <location>
        <begin position="176"/>
        <end position="195"/>
    </location>
</feature>
<dbReference type="GO" id="GO:0016780">
    <property type="term" value="F:phosphotransferase activity, for other substituted phosphate groups"/>
    <property type="evidence" value="ECO:0007669"/>
    <property type="project" value="InterPro"/>
</dbReference>
<dbReference type="RefSeq" id="WP_244358090.1">
    <property type="nucleotide sequence ID" value="NZ_JAJNNZ010000010.1"/>
</dbReference>
<evidence type="ECO:0000256" key="1">
    <source>
        <dbReference type="ARBA" id="ARBA00022679"/>
    </source>
</evidence>
<feature type="transmembrane region" description="Helical" evidence="3">
    <location>
        <begin position="109"/>
        <end position="132"/>
    </location>
</feature>
<keyword evidence="3" id="KW-0472">Membrane</keyword>
<name>A0A9X2AWX7_9VIBR</name>
<keyword evidence="3" id="KW-0812">Transmembrane</keyword>
<organism evidence="4 5">
    <name type="scientific">Vibrio gelatinilyticus</name>
    <dbReference type="NCBI Taxonomy" id="2893468"/>
    <lineage>
        <taxon>Bacteria</taxon>
        <taxon>Pseudomonadati</taxon>
        <taxon>Pseudomonadota</taxon>
        <taxon>Gammaproteobacteria</taxon>
        <taxon>Vibrionales</taxon>
        <taxon>Vibrionaceae</taxon>
        <taxon>Vibrio</taxon>
    </lineage>
</organism>
<dbReference type="PROSITE" id="PS00379">
    <property type="entry name" value="CDP_ALCOHOL_P_TRANSF"/>
    <property type="match status" value="1"/>
</dbReference>
<dbReference type="AlphaFoldDB" id="A0A9X2AWX7"/>
<gene>
    <name evidence="4" type="ORF">LNL84_13490</name>
</gene>
<feature type="transmembrane region" description="Helical" evidence="3">
    <location>
        <begin position="81"/>
        <end position="103"/>
    </location>
</feature>
<evidence type="ECO:0000313" key="5">
    <source>
        <dbReference type="Proteomes" id="UP001139488"/>
    </source>
</evidence>